<dbReference type="Proteomes" id="UP001595987">
    <property type="component" value="Unassembled WGS sequence"/>
</dbReference>
<name>A0ABV9JE99_9LACT</name>
<keyword evidence="1" id="KW-0812">Transmembrane</keyword>
<feature type="transmembrane region" description="Helical" evidence="1">
    <location>
        <begin position="12"/>
        <end position="32"/>
    </location>
</feature>
<evidence type="ECO:0000313" key="2">
    <source>
        <dbReference type="EMBL" id="MFC4651815.1"/>
    </source>
</evidence>
<sequence length="58" mass="6876">MIEFVKQIFPFIGIGIAFAVMYEAVLWLSIYLERKDKPKNEKLLFLKEKIEQESKKIA</sequence>
<proteinExistence type="predicted"/>
<gene>
    <name evidence="2" type="ORF">ACFO26_02755</name>
</gene>
<keyword evidence="1" id="KW-1133">Transmembrane helix</keyword>
<evidence type="ECO:0000313" key="3">
    <source>
        <dbReference type="Proteomes" id="UP001595987"/>
    </source>
</evidence>
<accession>A0ABV9JE99</accession>
<keyword evidence="1" id="KW-0472">Membrane</keyword>
<organism evidence="2 3">
    <name type="scientific">Lactococcus nasutitermitis</name>
    <dbReference type="NCBI Taxonomy" id="1652957"/>
    <lineage>
        <taxon>Bacteria</taxon>
        <taxon>Bacillati</taxon>
        <taxon>Bacillota</taxon>
        <taxon>Bacilli</taxon>
        <taxon>Lactobacillales</taxon>
        <taxon>Streptococcaceae</taxon>
        <taxon>Lactococcus</taxon>
    </lineage>
</organism>
<reference evidence="3" key="1">
    <citation type="journal article" date="2019" name="Int. J. Syst. Evol. Microbiol.">
        <title>The Global Catalogue of Microorganisms (GCM) 10K type strain sequencing project: providing services to taxonomists for standard genome sequencing and annotation.</title>
        <authorList>
            <consortium name="The Broad Institute Genomics Platform"/>
            <consortium name="The Broad Institute Genome Sequencing Center for Infectious Disease"/>
            <person name="Wu L."/>
            <person name="Ma J."/>
        </authorList>
    </citation>
    <scope>NUCLEOTIDE SEQUENCE [LARGE SCALE GENOMIC DNA]</scope>
    <source>
        <strain evidence="3">CCUG 63287</strain>
    </source>
</reference>
<evidence type="ECO:0008006" key="4">
    <source>
        <dbReference type="Google" id="ProtNLM"/>
    </source>
</evidence>
<dbReference type="RefSeq" id="WP_213533943.1">
    <property type="nucleotide sequence ID" value="NZ_BOVQ01000002.1"/>
</dbReference>
<dbReference type="EMBL" id="JBHSGD010000004">
    <property type="protein sequence ID" value="MFC4651815.1"/>
    <property type="molecule type" value="Genomic_DNA"/>
</dbReference>
<keyword evidence="3" id="KW-1185">Reference proteome</keyword>
<comment type="caution">
    <text evidence="2">The sequence shown here is derived from an EMBL/GenBank/DDBJ whole genome shotgun (WGS) entry which is preliminary data.</text>
</comment>
<protein>
    <recommendedName>
        <fullName evidence="4">Phage protein</fullName>
    </recommendedName>
</protein>
<evidence type="ECO:0000256" key="1">
    <source>
        <dbReference type="SAM" id="Phobius"/>
    </source>
</evidence>